<evidence type="ECO:0000313" key="6">
    <source>
        <dbReference type="Proteomes" id="UP000193719"/>
    </source>
</evidence>
<dbReference type="GO" id="GO:0016787">
    <property type="term" value="F:hydrolase activity"/>
    <property type="evidence" value="ECO:0007669"/>
    <property type="project" value="UniProtKB-KW"/>
</dbReference>
<evidence type="ECO:0000256" key="3">
    <source>
        <dbReference type="ARBA" id="ARBA00022801"/>
    </source>
</evidence>
<proteinExistence type="predicted"/>
<evidence type="ECO:0000313" key="5">
    <source>
        <dbReference type="EMBL" id="ORX61209.1"/>
    </source>
</evidence>
<keyword evidence="6" id="KW-1185">Reference proteome</keyword>
<dbReference type="PROSITE" id="PS51763">
    <property type="entry name" value="CBM10"/>
    <property type="match status" value="2"/>
</dbReference>
<accession>A0A1Y1VP62</accession>
<gene>
    <name evidence="5" type="ORF">BCR36DRAFT_264837</name>
</gene>
<evidence type="ECO:0000256" key="2">
    <source>
        <dbReference type="ARBA" id="ARBA00022737"/>
    </source>
</evidence>
<dbReference type="SUPFAM" id="SSF64571">
    <property type="entry name" value="Cellulose docking domain, dockering"/>
    <property type="match status" value="2"/>
</dbReference>
<dbReference type="Pfam" id="PF02013">
    <property type="entry name" value="CBM_10"/>
    <property type="match status" value="2"/>
</dbReference>
<name>A0A1Y1VP62_9FUNG</name>
<reference evidence="5 6" key="1">
    <citation type="submission" date="2016-08" db="EMBL/GenBank/DDBJ databases">
        <title>Genomes of anaerobic fungi encode conserved fungal cellulosomes for biomass hydrolysis.</title>
        <authorList>
            <consortium name="DOE Joint Genome Institute"/>
            <person name="Haitjema C.H."/>
            <person name="Gilmore S.P."/>
            <person name="Henske J.K."/>
            <person name="Solomon K.V."/>
            <person name="De Groot R."/>
            <person name="Kuo A."/>
            <person name="Mondo S.J."/>
            <person name="Salamov A.A."/>
            <person name="Labutti K."/>
            <person name="Zhao Z."/>
            <person name="Chiniquy J."/>
            <person name="Barry K."/>
            <person name="Brewer H.M."/>
            <person name="Purvine S.O."/>
            <person name="Wright A.T."/>
            <person name="Boxma B."/>
            <person name="Van Alen T."/>
            <person name="Hackstein J.H."/>
            <person name="Baker S.E."/>
            <person name="Grigoriev I.V."/>
            <person name="O'Malley M.A."/>
        </authorList>
    </citation>
    <scope>NUCLEOTIDE SEQUENCE [LARGE SCALE GENOMIC DNA]</scope>
    <source>
        <strain evidence="6">finn</strain>
    </source>
</reference>
<keyword evidence="3" id="KW-0378">Hydrolase</keyword>
<dbReference type="InterPro" id="IPR002883">
    <property type="entry name" value="CBM10/Dockerin_dom"/>
</dbReference>
<keyword evidence="1" id="KW-0732">Signal</keyword>
<organism evidence="5 6">
    <name type="scientific">Piromyces finnis</name>
    <dbReference type="NCBI Taxonomy" id="1754191"/>
    <lineage>
        <taxon>Eukaryota</taxon>
        <taxon>Fungi</taxon>
        <taxon>Fungi incertae sedis</taxon>
        <taxon>Chytridiomycota</taxon>
        <taxon>Chytridiomycota incertae sedis</taxon>
        <taxon>Neocallimastigomycetes</taxon>
        <taxon>Neocallimastigales</taxon>
        <taxon>Neocallimastigaceae</taxon>
        <taxon>Piromyces</taxon>
    </lineage>
</organism>
<dbReference type="EMBL" id="MCFH01000001">
    <property type="protein sequence ID" value="ORX61209.1"/>
    <property type="molecule type" value="Genomic_DNA"/>
</dbReference>
<protein>
    <recommendedName>
        <fullName evidence="4">CBM10 domain-containing protein</fullName>
    </recommendedName>
</protein>
<dbReference type="InterPro" id="IPR009034">
    <property type="entry name" value="Dockerin_dom_fun_sf"/>
</dbReference>
<feature type="domain" description="CBM10" evidence="4">
    <location>
        <begin position="1"/>
        <end position="33"/>
    </location>
</feature>
<evidence type="ECO:0000256" key="1">
    <source>
        <dbReference type="ARBA" id="ARBA00022729"/>
    </source>
</evidence>
<feature type="non-terminal residue" evidence="5">
    <location>
        <position position="78"/>
    </location>
</feature>
<feature type="non-terminal residue" evidence="5">
    <location>
        <position position="1"/>
    </location>
</feature>
<dbReference type="Gene3D" id="3.90.1220.10">
    <property type="entry name" value="Cellulose docking domain, dockering"/>
    <property type="match status" value="2"/>
</dbReference>
<reference evidence="5 6" key="2">
    <citation type="submission" date="2016-08" db="EMBL/GenBank/DDBJ databases">
        <title>Pervasive Adenine N6-methylation of Active Genes in Fungi.</title>
        <authorList>
            <consortium name="DOE Joint Genome Institute"/>
            <person name="Mondo S.J."/>
            <person name="Dannebaum R.O."/>
            <person name="Kuo R.C."/>
            <person name="Labutti K."/>
            <person name="Haridas S."/>
            <person name="Kuo A."/>
            <person name="Salamov A."/>
            <person name="Ahrendt S.R."/>
            <person name="Lipzen A."/>
            <person name="Sullivan W."/>
            <person name="Andreopoulos W.B."/>
            <person name="Clum A."/>
            <person name="Lindquist E."/>
            <person name="Daum C."/>
            <person name="Ramamoorthy G.K."/>
            <person name="Gryganskyi A."/>
            <person name="Culley D."/>
            <person name="Magnuson J.K."/>
            <person name="James T.Y."/>
            <person name="O'Malley M.A."/>
            <person name="Stajich J.E."/>
            <person name="Spatafora J.W."/>
            <person name="Visel A."/>
            <person name="Grigoriev I.V."/>
        </authorList>
    </citation>
    <scope>NUCLEOTIDE SEQUENCE [LARGE SCALE GENOMIC DNA]</scope>
    <source>
        <strain evidence="6">finn</strain>
    </source>
</reference>
<evidence type="ECO:0000259" key="4">
    <source>
        <dbReference type="PROSITE" id="PS51763"/>
    </source>
</evidence>
<sequence>SQGYSCCSSDCVTIYSDVSGNWGVENGDWCGCINKPNTKCSSKILALGYSCCADPNCEVYFQDESGDWGYESDWCGCG</sequence>
<comment type="caution">
    <text evidence="5">The sequence shown here is derived from an EMBL/GenBank/DDBJ whole genome shotgun (WGS) entry which is preliminary data.</text>
</comment>
<dbReference type="AlphaFoldDB" id="A0A1Y1VP62"/>
<keyword evidence="2" id="KW-0677">Repeat</keyword>
<dbReference type="Proteomes" id="UP000193719">
    <property type="component" value="Unassembled WGS sequence"/>
</dbReference>
<feature type="domain" description="CBM10" evidence="4">
    <location>
        <begin position="39"/>
        <end position="78"/>
    </location>
</feature>